<sequence>MCNQGLCYSGRFLAKNILRCFLNSPFIFAVCVVEEIIYV</sequence>
<dbReference type="EMBL" id="LANV01000001">
    <property type="protein sequence ID" value="KJV63574.1"/>
    <property type="molecule type" value="Genomic_DNA"/>
</dbReference>
<evidence type="ECO:0000313" key="1">
    <source>
        <dbReference type="EMBL" id="KJV63574.1"/>
    </source>
</evidence>
<proteinExistence type="predicted"/>
<reference evidence="1 2" key="1">
    <citation type="submission" date="2015-02" db="EMBL/GenBank/DDBJ databases">
        <title>Genome Sequencing of Rickettsiales.</title>
        <authorList>
            <person name="Daugherty S.C."/>
            <person name="Su Q."/>
            <person name="Abolude K."/>
            <person name="Beier-Sexton M."/>
            <person name="Carlyon J.A."/>
            <person name="Carter R."/>
            <person name="Day N.P."/>
            <person name="Dumler S.J."/>
            <person name="Dyachenko V."/>
            <person name="Godinez A."/>
            <person name="Kurtti T.J."/>
            <person name="Lichay M."/>
            <person name="Mullins K.E."/>
            <person name="Ott S."/>
            <person name="Pappas-Brown V."/>
            <person name="Paris D.H."/>
            <person name="Patel P."/>
            <person name="Richards A.L."/>
            <person name="Sadzewicz L."/>
            <person name="Sears K."/>
            <person name="Seidman D."/>
            <person name="Sengamalay N."/>
            <person name="Stenos J."/>
            <person name="Tallon L.J."/>
            <person name="Vincent G."/>
            <person name="Fraser C.M."/>
            <person name="Munderloh U."/>
            <person name="Dunning-Hotopp J.C."/>
        </authorList>
    </citation>
    <scope>NUCLEOTIDE SEQUENCE [LARGE SCALE GENOMIC DNA]</scope>
    <source>
        <strain evidence="1 2">ApMUC09</strain>
    </source>
</reference>
<evidence type="ECO:0000313" key="2">
    <source>
        <dbReference type="Proteomes" id="UP000033441"/>
    </source>
</evidence>
<dbReference type="PATRIC" id="fig|1359152.3.peg.1670"/>
<organism evidence="1 2">
    <name type="scientific">Anaplasma phagocytophilum str. ApMUC09</name>
    <dbReference type="NCBI Taxonomy" id="1359152"/>
    <lineage>
        <taxon>Bacteria</taxon>
        <taxon>Pseudomonadati</taxon>
        <taxon>Pseudomonadota</taxon>
        <taxon>Alphaproteobacteria</taxon>
        <taxon>Rickettsiales</taxon>
        <taxon>Anaplasmataceae</taxon>
        <taxon>Anaplasma</taxon>
        <taxon>phagocytophilum group</taxon>
    </lineage>
</organism>
<accession>A0A0F3N9J8</accession>
<dbReference type="AlphaFoldDB" id="A0A0F3N9J8"/>
<protein>
    <submittedName>
        <fullName evidence="1">Uncharacterized protein</fullName>
    </submittedName>
</protein>
<dbReference type="Proteomes" id="UP000033441">
    <property type="component" value="Unassembled WGS sequence"/>
</dbReference>
<comment type="caution">
    <text evidence="1">The sequence shown here is derived from an EMBL/GenBank/DDBJ whole genome shotgun (WGS) entry which is preliminary data.</text>
</comment>
<gene>
    <name evidence="1" type="ORF">APHMUC_1597</name>
</gene>
<name>A0A0F3N9J8_ANAPH</name>